<evidence type="ECO:0000313" key="2">
    <source>
        <dbReference type="EMBL" id="GJS62400.1"/>
    </source>
</evidence>
<dbReference type="InterPro" id="IPR043502">
    <property type="entry name" value="DNA/RNA_pol_sf"/>
</dbReference>
<evidence type="ECO:0000313" key="3">
    <source>
        <dbReference type="Proteomes" id="UP001151760"/>
    </source>
</evidence>
<protein>
    <recommendedName>
        <fullName evidence="4">Reverse transcriptase domain-containing protein</fullName>
    </recommendedName>
</protein>
<dbReference type="Gene3D" id="3.30.70.270">
    <property type="match status" value="1"/>
</dbReference>
<gene>
    <name evidence="2" type="ORF">Tco_0657184</name>
</gene>
<dbReference type="InterPro" id="IPR050951">
    <property type="entry name" value="Retrovirus_Pol_polyprotein"/>
</dbReference>
<dbReference type="PANTHER" id="PTHR37984">
    <property type="entry name" value="PROTEIN CBG26694"/>
    <property type="match status" value="1"/>
</dbReference>
<evidence type="ECO:0008006" key="4">
    <source>
        <dbReference type="Google" id="ProtNLM"/>
    </source>
</evidence>
<dbReference type="PANTHER" id="PTHR37984:SF5">
    <property type="entry name" value="PROTEIN NYNRIN-LIKE"/>
    <property type="match status" value="1"/>
</dbReference>
<reference evidence="2" key="2">
    <citation type="submission" date="2022-01" db="EMBL/GenBank/DDBJ databases">
        <authorList>
            <person name="Yamashiro T."/>
            <person name="Shiraishi A."/>
            <person name="Satake H."/>
            <person name="Nakayama K."/>
        </authorList>
    </citation>
    <scope>NUCLEOTIDE SEQUENCE</scope>
</reference>
<feature type="compositionally biased region" description="Basic and acidic residues" evidence="1">
    <location>
        <begin position="19"/>
        <end position="32"/>
    </location>
</feature>
<feature type="compositionally biased region" description="Polar residues" evidence="1">
    <location>
        <begin position="1"/>
        <end position="11"/>
    </location>
</feature>
<feature type="region of interest" description="Disordered" evidence="1">
    <location>
        <begin position="1"/>
        <end position="32"/>
    </location>
</feature>
<organism evidence="2 3">
    <name type="scientific">Tanacetum coccineum</name>
    <dbReference type="NCBI Taxonomy" id="301880"/>
    <lineage>
        <taxon>Eukaryota</taxon>
        <taxon>Viridiplantae</taxon>
        <taxon>Streptophyta</taxon>
        <taxon>Embryophyta</taxon>
        <taxon>Tracheophyta</taxon>
        <taxon>Spermatophyta</taxon>
        <taxon>Magnoliopsida</taxon>
        <taxon>eudicotyledons</taxon>
        <taxon>Gunneridae</taxon>
        <taxon>Pentapetalae</taxon>
        <taxon>asterids</taxon>
        <taxon>campanulids</taxon>
        <taxon>Asterales</taxon>
        <taxon>Asteraceae</taxon>
        <taxon>Asteroideae</taxon>
        <taxon>Anthemideae</taxon>
        <taxon>Anthemidinae</taxon>
        <taxon>Tanacetum</taxon>
    </lineage>
</organism>
<evidence type="ECO:0000256" key="1">
    <source>
        <dbReference type="SAM" id="MobiDB-lite"/>
    </source>
</evidence>
<dbReference type="InterPro" id="IPR043128">
    <property type="entry name" value="Rev_trsase/Diguanyl_cyclase"/>
</dbReference>
<accession>A0ABQ4XAW6</accession>
<keyword evidence="3" id="KW-1185">Reference proteome</keyword>
<dbReference type="Gene3D" id="3.10.10.10">
    <property type="entry name" value="HIV Type 1 Reverse Transcriptase, subunit A, domain 1"/>
    <property type="match status" value="1"/>
</dbReference>
<comment type="caution">
    <text evidence="2">The sequence shown here is derived from an EMBL/GenBank/DDBJ whole genome shotgun (WGS) entry which is preliminary data.</text>
</comment>
<reference evidence="2" key="1">
    <citation type="journal article" date="2022" name="Int. J. Mol. Sci.">
        <title>Draft Genome of Tanacetum Coccineum: Genomic Comparison of Closely Related Tanacetum-Family Plants.</title>
        <authorList>
            <person name="Yamashiro T."/>
            <person name="Shiraishi A."/>
            <person name="Nakayama K."/>
            <person name="Satake H."/>
        </authorList>
    </citation>
    <scope>NUCLEOTIDE SEQUENCE</scope>
</reference>
<sequence length="631" mass="71860">MREGSQNSSAGTLPARYRNPSERPKMRDHLRSNDGNVFGRLGIVLTVEVILTDGTLLLAEIILEAETAPAASKNRMVIPAPPTGHGSNIDITLVIGTAPRDGETIEDFMERFKVETRRMKGAPECMRIFGFMHGVNNPELTKRLNEHVPKTMEEMMTATTLPFHNEDRKLRPLPKMKGQQTQWKPHDQPKRHVSEWKSDFQAGKFKPPPPMVTPVEKRSSNKFCDFHNDKGHSTDECIQLKKQIEELVRAGKLSHLIKEIKQGRDQPKVGKKEVPAKDKSMAIYMGVKGPLVIEAEIGGHMIHRMYVDAGSSTEVLYEHCFNQRWLLVTIGDAEHSTKAWMNFMIVRSLSPYNGIIGRPGIREIQAVPSTALRMLKFPVDGGIITIHSTILIPTECATMTTSSKEILKEAEKKRGQATERAKAIQAKVQKLVEVGIMREVYYHDWLSNLVMVKKHDSSWRMCVDFTDLNKACYHQIHMAELDEEKTAFHTSHRVYCYTKMPFGLKNTDATYQRLFTLDTERGAKDMEMNTFRTLRKINMKLNPKRCTFEAVEGMFLGYKISPEGIKPCPNQTEVVLRLSSPRIIKEIQSLNGKLASLNIFLSKSVEKSLPLFKTLKKCIKKSYFHWTPEEE</sequence>
<dbReference type="CDD" id="cd01647">
    <property type="entry name" value="RT_LTR"/>
    <property type="match status" value="1"/>
</dbReference>
<proteinExistence type="predicted"/>
<dbReference type="EMBL" id="BQNB010009358">
    <property type="protein sequence ID" value="GJS62400.1"/>
    <property type="molecule type" value="Genomic_DNA"/>
</dbReference>
<name>A0ABQ4XAW6_9ASTR</name>
<dbReference type="SUPFAM" id="SSF56672">
    <property type="entry name" value="DNA/RNA polymerases"/>
    <property type="match status" value="1"/>
</dbReference>
<dbReference type="Proteomes" id="UP001151760">
    <property type="component" value="Unassembled WGS sequence"/>
</dbReference>